<keyword evidence="2 5" id="KW-0812">Transmembrane</keyword>
<dbReference type="PROSITE" id="PS50850">
    <property type="entry name" value="MFS"/>
    <property type="match status" value="1"/>
</dbReference>
<evidence type="ECO:0000256" key="5">
    <source>
        <dbReference type="SAM" id="Phobius"/>
    </source>
</evidence>
<dbReference type="PANTHER" id="PTHR42718">
    <property type="entry name" value="MAJOR FACILITATOR SUPERFAMILY MULTIDRUG TRANSPORTER MFSC"/>
    <property type="match status" value="1"/>
</dbReference>
<organism evidence="7 8">
    <name type="scientific">Pseudomonas cremoricolorata</name>
    <dbReference type="NCBI Taxonomy" id="157783"/>
    <lineage>
        <taxon>Bacteria</taxon>
        <taxon>Pseudomonadati</taxon>
        <taxon>Pseudomonadota</taxon>
        <taxon>Gammaproteobacteria</taxon>
        <taxon>Pseudomonadales</taxon>
        <taxon>Pseudomonadaceae</taxon>
        <taxon>Pseudomonas</taxon>
    </lineage>
</organism>
<dbReference type="Gene3D" id="1.20.1720.10">
    <property type="entry name" value="Multidrug resistance protein D"/>
    <property type="match status" value="1"/>
</dbReference>
<evidence type="ECO:0000259" key="6">
    <source>
        <dbReference type="PROSITE" id="PS50850"/>
    </source>
</evidence>
<dbReference type="PROSITE" id="PS00216">
    <property type="entry name" value="SUGAR_TRANSPORT_1"/>
    <property type="match status" value="1"/>
</dbReference>
<evidence type="ECO:0000313" key="7">
    <source>
        <dbReference type="EMBL" id="AIR89698.1"/>
    </source>
</evidence>
<evidence type="ECO:0000256" key="2">
    <source>
        <dbReference type="ARBA" id="ARBA00022692"/>
    </source>
</evidence>
<keyword evidence="8" id="KW-1185">Reference proteome</keyword>
<dbReference type="InterPro" id="IPR011701">
    <property type="entry name" value="MFS"/>
</dbReference>
<feature type="transmembrane region" description="Helical" evidence="5">
    <location>
        <begin position="197"/>
        <end position="218"/>
    </location>
</feature>
<dbReference type="KEGG" id="psw:LK03_10540"/>
<dbReference type="STRING" id="157783.LK03_10540"/>
<dbReference type="InterPro" id="IPR036259">
    <property type="entry name" value="MFS_trans_sf"/>
</dbReference>
<dbReference type="CDD" id="cd17321">
    <property type="entry name" value="MFS_MMR_MDR_like"/>
    <property type="match status" value="1"/>
</dbReference>
<feature type="transmembrane region" description="Helical" evidence="5">
    <location>
        <begin position="165"/>
        <end position="185"/>
    </location>
</feature>
<feature type="transmembrane region" description="Helical" evidence="5">
    <location>
        <begin position="138"/>
        <end position="159"/>
    </location>
</feature>
<feature type="transmembrane region" description="Helical" evidence="5">
    <location>
        <begin position="46"/>
        <end position="67"/>
    </location>
</feature>
<sequence length="507" mass="52330">MQPQQDTTRRALVLIAVCTAGLILPLEYTGPAMALAAIGDDLGGGPVALAWVVNAFALSFGSAIMAAGTLADLYGRKRMFCWGIGSFTVLSVVVSCAPNVVFLDLIRGLQGIAAALTMAGGSATLAQEYEGHARTRAFGLLGTAFGLGLAFGPVISGALVEFFNWRSIFLLGAAFGGLAWLLAAPRMRESRDPGARHLDWAGVLSFSAMLVLLTFAIMQVPAHGWRSLTVLSLVGAALLMLALFIGIEQRQARPMLDLSLFASKRFVGVQLLPIATALSFIVLLILLPLRFVGVEGLGTGQAGLLMLGLSLPMLVVPFLSALMARYIAPANLCFAGLLLAAGGLLWLAQVPVGASWLTLCLPMALIGIGSAVPWGLMDDLSIKVVSVERAGMATGIFTTMRACGEAVCVAAALALLNSLLQGQLDTLLNPESATAVAAELATGSFSSAQANAANVSAHALAECYSAAFATLTYGLGALTLVAALLSRWALAEPDIACAAGAAPGAER</sequence>
<dbReference type="Pfam" id="PF07690">
    <property type="entry name" value="MFS_1"/>
    <property type="match status" value="1"/>
</dbReference>
<evidence type="ECO:0000256" key="4">
    <source>
        <dbReference type="ARBA" id="ARBA00023136"/>
    </source>
</evidence>
<feature type="transmembrane region" description="Helical" evidence="5">
    <location>
        <begin position="224"/>
        <end position="245"/>
    </location>
</feature>
<protein>
    <submittedName>
        <fullName evidence="7">MFS transporter</fullName>
    </submittedName>
</protein>
<evidence type="ECO:0000256" key="1">
    <source>
        <dbReference type="ARBA" id="ARBA00004141"/>
    </source>
</evidence>
<dbReference type="AlphaFoldDB" id="A0A089YD71"/>
<feature type="transmembrane region" description="Helical" evidence="5">
    <location>
        <begin position="301"/>
        <end position="319"/>
    </location>
</feature>
<evidence type="ECO:0000256" key="3">
    <source>
        <dbReference type="ARBA" id="ARBA00022989"/>
    </source>
</evidence>
<dbReference type="PRINTS" id="PR01036">
    <property type="entry name" value="TCRTETB"/>
</dbReference>
<proteinExistence type="predicted"/>
<reference evidence="7 8" key="1">
    <citation type="submission" date="2014-09" db="EMBL/GenBank/DDBJ databases">
        <authorList>
            <person name="Chan K.-G."/>
        </authorList>
    </citation>
    <scope>NUCLEOTIDE SEQUENCE [LARGE SCALE GENOMIC DNA]</scope>
    <source>
        <strain evidence="7 8">ND07</strain>
    </source>
</reference>
<accession>A0A089YD71</accession>
<evidence type="ECO:0000313" key="8">
    <source>
        <dbReference type="Proteomes" id="UP000029493"/>
    </source>
</evidence>
<dbReference type="SUPFAM" id="SSF103473">
    <property type="entry name" value="MFS general substrate transporter"/>
    <property type="match status" value="1"/>
</dbReference>
<dbReference type="PANTHER" id="PTHR42718:SF49">
    <property type="entry name" value="EXPORT PROTEIN"/>
    <property type="match status" value="1"/>
</dbReference>
<comment type="subcellular location">
    <subcellularLocation>
        <location evidence="1">Membrane</location>
        <topology evidence="1">Multi-pass membrane protein</topology>
    </subcellularLocation>
</comment>
<feature type="transmembrane region" description="Helical" evidence="5">
    <location>
        <begin position="108"/>
        <end position="126"/>
    </location>
</feature>
<feature type="domain" description="Major facilitator superfamily (MFS) profile" evidence="6">
    <location>
        <begin position="13"/>
        <end position="494"/>
    </location>
</feature>
<feature type="transmembrane region" description="Helical" evidence="5">
    <location>
        <begin position="354"/>
        <end position="377"/>
    </location>
</feature>
<keyword evidence="4 5" id="KW-0472">Membrane</keyword>
<dbReference type="InterPro" id="IPR005829">
    <property type="entry name" value="Sugar_transporter_CS"/>
</dbReference>
<dbReference type="eggNOG" id="COG0477">
    <property type="taxonomic scope" value="Bacteria"/>
</dbReference>
<gene>
    <name evidence="7" type="ORF">LK03_10540</name>
</gene>
<feature type="transmembrane region" description="Helical" evidence="5">
    <location>
        <begin position="79"/>
        <end position="102"/>
    </location>
</feature>
<keyword evidence="3 5" id="KW-1133">Transmembrane helix</keyword>
<name>A0A089YD71_9PSED</name>
<feature type="transmembrane region" description="Helical" evidence="5">
    <location>
        <begin position="464"/>
        <end position="485"/>
    </location>
</feature>
<dbReference type="GO" id="GO:0016020">
    <property type="term" value="C:membrane"/>
    <property type="evidence" value="ECO:0007669"/>
    <property type="project" value="UniProtKB-SubCell"/>
</dbReference>
<dbReference type="Gene3D" id="1.20.1250.20">
    <property type="entry name" value="MFS general substrate transporter like domains"/>
    <property type="match status" value="1"/>
</dbReference>
<feature type="transmembrane region" description="Helical" evidence="5">
    <location>
        <begin position="326"/>
        <end position="348"/>
    </location>
</feature>
<dbReference type="GO" id="GO:0022857">
    <property type="term" value="F:transmembrane transporter activity"/>
    <property type="evidence" value="ECO:0007669"/>
    <property type="project" value="InterPro"/>
</dbReference>
<dbReference type="Proteomes" id="UP000029493">
    <property type="component" value="Chromosome"/>
</dbReference>
<dbReference type="RefSeq" id="WP_038412272.1">
    <property type="nucleotide sequence ID" value="NZ_CP009455.1"/>
</dbReference>
<dbReference type="OrthoDB" id="2412976at2"/>
<dbReference type="InterPro" id="IPR020846">
    <property type="entry name" value="MFS_dom"/>
</dbReference>
<dbReference type="EMBL" id="CP009455">
    <property type="protein sequence ID" value="AIR89698.1"/>
    <property type="molecule type" value="Genomic_DNA"/>
</dbReference>
<feature type="transmembrane region" description="Helical" evidence="5">
    <location>
        <begin position="266"/>
        <end position="289"/>
    </location>
</feature>